<comment type="subcellular location">
    <subcellularLocation>
        <location evidence="1">Cell membrane</location>
        <topology evidence="1">Multi-pass membrane protein</topology>
    </subcellularLocation>
</comment>
<dbReference type="InterPro" id="IPR001123">
    <property type="entry name" value="LeuE-type"/>
</dbReference>
<dbReference type="STRING" id="58117.SAMN05421833_102167"/>
<feature type="region of interest" description="Disordered" evidence="6">
    <location>
        <begin position="99"/>
        <end position="129"/>
    </location>
</feature>
<dbReference type="PANTHER" id="PTHR30086">
    <property type="entry name" value="ARGININE EXPORTER PROTEIN ARGO"/>
    <property type="match status" value="1"/>
</dbReference>
<evidence type="ECO:0000313" key="8">
    <source>
        <dbReference type="EMBL" id="SIQ46471.1"/>
    </source>
</evidence>
<keyword evidence="4 7" id="KW-1133">Transmembrane helix</keyword>
<sequence>MSWLPLLPLLGVWILVVMSPGPDFLIVLRYSAGGSRRSGVRAAAGVVTGIGVWAVAGLFGVTVLVQRFEWLYTTARVAGALFLVAFGVATIRAARRQSPPAYSDTADSDTASADDAAPAAATPVNTHGPGRLREWRAGLLTNLANPKALVFFGALFASLLPHRTDLVMRAVTLGAMLAVAFAWFSAVAFLAGSPWITRGYRRLKKRLDLLTGGLFVGMGALLIPR</sequence>
<accession>A0A1N6SZG2</accession>
<feature type="transmembrane region" description="Helical" evidence="7">
    <location>
        <begin position="139"/>
        <end position="160"/>
    </location>
</feature>
<dbReference type="GO" id="GO:0015171">
    <property type="term" value="F:amino acid transmembrane transporter activity"/>
    <property type="evidence" value="ECO:0007669"/>
    <property type="project" value="TreeGrafter"/>
</dbReference>
<dbReference type="PANTHER" id="PTHR30086:SF19">
    <property type="entry name" value="THREONINE EFFLUX PROTEIN"/>
    <property type="match status" value="1"/>
</dbReference>
<feature type="transmembrane region" description="Helical" evidence="7">
    <location>
        <begin position="70"/>
        <end position="91"/>
    </location>
</feature>
<evidence type="ECO:0000256" key="7">
    <source>
        <dbReference type="SAM" id="Phobius"/>
    </source>
</evidence>
<keyword evidence="5 7" id="KW-0472">Membrane</keyword>
<keyword evidence="2" id="KW-1003">Cell membrane</keyword>
<keyword evidence="9" id="KW-1185">Reference proteome</keyword>
<evidence type="ECO:0000256" key="5">
    <source>
        <dbReference type="ARBA" id="ARBA00023136"/>
    </source>
</evidence>
<dbReference type="AlphaFoldDB" id="A0A1N6SZG2"/>
<feature type="transmembrane region" description="Helical" evidence="7">
    <location>
        <begin position="166"/>
        <end position="195"/>
    </location>
</feature>
<name>A0A1N6SZG2_9ACTN</name>
<reference evidence="9" key="1">
    <citation type="submission" date="2017-01" db="EMBL/GenBank/DDBJ databases">
        <authorList>
            <person name="Varghese N."/>
            <person name="Submissions S."/>
        </authorList>
    </citation>
    <scope>NUCLEOTIDE SEQUENCE [LARGE SCALE GENOMIC DNA]</scope>
    <source>
        <strain evidence="9">ATCC 12950</strain>
    </source>
</reference>
<protein>
    <submittedName>
        <fullName evidence="8">Threonine/homoserine/homoserine lactone efflux protein</fullName>
    </submittedName>
</protein>
<evidence type="ECO:0000256" key="1">
    <source>
        <dbReference type="ARBA" id="ARBA00004651"/>
    </source>
</evidence>
<keyword evidence="3 7" id="KW-0812">Transmembrane</keyword>
<evidence type="ECO:0000256" key="2">
    <source>
        <dbReference type="ARBA" id="ARBA00022475"/>
    </source>
</evidence>
<proteinExistence type="predicted"/>
<gene>
    <name evidence="8" type="ORF">SAMN05421833_102167</name>
</gene>
<dbReference type="EMBL" id="FTNI01000002">
    <property type="protein sequence ID" value="SIQ46471.1"/>
    <property type="molecule type" value="Genomic_DNA"/>
</dbReference>
<evidence type="ECO:0000256" key="3">
    <source>
        <dbReference type="ARBA" id="ARBA00022692"/>
    </source>
</evidence>
<dbReference type="OrthoDB" id="3175972at2"/>
<organism evidence="8 9">
    <name type="scientific">Microbispora rosea</name>
    <dbReference type="NCBI Taxonomy" id="58117"/>
    <lineage>
        <taxon>Bacteria</taxon>
        <taxon>Bacillati</taxon>
        <taxon>Actinomycetota</taxon>
        <taxon>Actinomycetes</taxon>
        <taxon>Streptosporangiales</taxon>
        <taxon>Streptosporangiaceae</taxon>
        <taxon>Microbispora</taxon>
    </lineage>
</organism>
<feature type="compositionally biased region" description="Low complexity" evidence="6">
    <location>
        <begin position="100"/>
        <end position="123"/>
    </location>
</feature>
<evidence type="ECO:0000256" key="4">
    <source>
        <dbReference type="ARBA" id="ARBA00022989"/>
    </source>
</evidence>
<dbReference type="Pfam" id="PF01810">
    <property type="entry name" value="LysE"/>
    <property type="match status" value="1"/>
</dbReference>
<dbReference type="RefSeq" id="WP_076432670.1">
    <property type="nucleotide sequence ID" value="NZ_FTNI01000002.1"/>
</dbReference>
<feature type="transmembrane region" description="Helical" evidence="7">
    <location>
        <begin position="40"/>
        <end position="64"/>
    </location>
</feature>
<evidence type="ECO:0000313" key="9">
    <source>
        <dbReference type="Proteomes" id="UP000186096"/>
    </source>
</evidence>
<feature type="transmembrane region" description="Helical" evidence="7">
    <location>
        <begin position="6"/>
        <end position="28"/>
    </location>
</feature>
<dbReference type="GO" id="GO:0005886">
    <property type="term" value="C:plasma membrane"/>
    <property type="evidence" value="ECO:0007669"/>
    <property type="project" value="UniProtKB-SubCell"/>
</dbReference>
<dbReference type="Proteomes" id="UP000186096">
    <property type="component" value="Unassembled WGS sequence"/>
</dbReference>
<evidence type="ECO:0000256" key="6">
    <source>
        <dbReference type="SAM" id="MobiDB-lite"/>
    </source>
</evidence>